<evidence type="ECO:0000256" key="4">
    <source>
        <dbReference type="SAM" id="MobiDB-lite"/>
    </source>
</evidence>
<feature type="region of interest" description="Disordered" evidence="4">
    <location>
        <begin position="1"/>
        <end position="32"/>
    </location>
</feature>
<dbReference type="GO" id="GO:0006351">
    <property type="term" value="P:DNA-templated transcription"/>
    <property type="evidence" value="ECO:0007669"/>
    <property type="project" value="InterPro"/>
</dbReference>
<dbReference type="Gene3D" id="6.20.50.80">
    <property type="match status" value="1"/>
</dbReference>
<protein>
    <recommendedName>
        <fullName evidence="1">DNA-directed RNA polymerase</fullName>
        <ecNumber evidence="1">2.7.7.6</ecNumber>
    </recommendedName>
</protein>
<name>A0A5D3DD96_CUCMM</name>
<evidence type="ECO:0000256" key="2">
    <source>
        <dbReference type="ARBA" id="ARBA00022723"/>
    </source>
</evidence>
<evidence type="ECO:0000259" key="5">
    <source>
        <dbReference type="Pfam" id="PF04998"/>
    </source>
</evidence>
<evidence type="ECO:0000313" key="7">
    <source>
        <dbReference type="Proteomes" id="UP000321947"/>
    </source>
</evidence>
<dbReference type="Pfam" id="PF04998">
    <property type="entry name" value="RNA_pol_Rpb1_5"/>
    <property type="match status" value="1"/>
</dbReference>
<gene>
    <name evidence="6" type="ORF">E5676_scaffold359G00490</name>
</gene>
<evidence type="ECO:0000256" key="3">
    <source>
        <dbReference type="ARBA" id="ARBA00022833"/>
    </source>
</evidence>
<dbReference type="GO" id="GO:0003677">
    <property type="term" value="F:DNA binding"/>
    <property type="evidence" value="ECO:0007669"/>
    <property type="project" value="InterPro"/>
</dbReference>
<organism evidence="6 7">
    <name type="scientific">Cucumis melo var. makuwa</name>
    <name type="common">Oriental melon</name>
    <dbReference type="NCBI Taxonomy" id="1194695"/>
    <lineage>
        <taxon>Eukaryota</taxon>
        <taxon>Viridiplantae</taxon>
        <taxon>Streptophyta</taxon>
        <taxon>Embryophyta</taxon>
        <taxon>Tracheophyta</taxon>
        <taxon>Spermatophyta</taxon>
        <taxon>Magnoliopsida</taxon>
        <taxon>eudicotyledons</taxon>
        <taxon>Gunneridae</taxon>
        <taxon>Pentapetalae</taxon>
        <taxon>rosids</taxon>
        <taxon>fabids</taxon>
        <taxon>Cucurbitales</taxon>
        <taxon>Cucurbitaceae</taxon>
        <taxon>Benincaseae</taxon>
        <taxon>Cucumis</taxon>
    </lineage>
</organism>
<keyword evidence="6" id="KW-0804">Transcription</keyword>
<reference evidence="6 7" key="1">
    <citation type="submission" date="2019-08" db="EMBL/GenBank/DDBJ databases">
        <title>Draft genome sequences of two oriental melons (Cucumis melo L. var makuwa).</title>
        <authorList>
            <person name="Kwon S.-Y."/>
        </authorList>
    </citation>
    <scope>NUCLEOTIDE SEQUENCE [LARGE SCALE GENOMIC DNA]</scope>
    <source>
        <strain evidence="7">cv. Chang Bougi</strain>
        <tissue evidence="6">Leaf</tissue>
    </source>
</reference>
<dbReference type="SUPFAM" id="SSF64484">
    <property type="entry name" value="beta and beta-prime subunits of DNA dependent RNA-polymerase"/>
    <property type="match status" value="1"/>
</dbReference>
<comment type="caution">
    <text evidence="6">The sequence shown here is derived from an EMBL/GenBank/DDBJ whole genome shotgun (WGS) entry which is preliminary data.</text>
</comment>
<sequence>MTELSALSPSDAPKPFKVSSGQAPINSSSSGSFSSFALHSLVRLGKRSRKILFKHSLRAQILEHQAPDMLAANRVFAQPLVHSSSFKEFLETNPGLLEVSCTQLHAPAHSTKSGSNCSHPTQFKYADFSLPNSNVKFLRGSPSKTLLLPSRKKGKASFNSSFSCEEDPVFALCYSSFSQPCKILDNLKSIVADCSLILAKGFVANSFYSGLTATEFFFHTMGGREGLVDTAVKTADTGYMSRRLIKALEDLSIYYDSSVRNAGGCIVQFCYGDDGMDPAQMEGKSGAPLNFERLFLKAKATCPSDGNKILSPSEFSETVEDRLSKDDASPECGCSPAFIGSLKIFLNKYIEAQKKSWSTLLADNETAVDKSIISSSDNDNIVIRNNVVQNIAGVTHRQLQVFLDTCLSRYHTKKIEAGTAIGAIGAQSIGEPGTQMTLKTFHFAGVASMNVTLGVPRIKEIINGAKRISTPIVTAALTHDDNVNIARMVKARIEKTNLGQSLAIHKKRPFSPKGEKRRNSSITTLASLQRTCIKPQTCIKPKMEEIIPNTTRIITTLENMVQVIPSPSEKEDNKIAQ</sequence>
<feature type="domain" description="RNA polymerase Rpb1" evidence="5">
    <location>
        <begin position="210"/>
        <end position="528"/>
    </location>
</feature>
<dbReference type="Gene3D" id="6.10.250.2940">
    <property type="match status" value="1"/>
</dbReference>
<dbReference type="GO" id="GO:0003899">
    <property type="term" value="F:DNA-directed RNA polymerase activity"/>
    <property type="evidence" value="ECO:0007669"/>
    <property type="project" value="UniProtKB-EC"/>
</dbReference>
<keyword evidence="2" id="KW-0479">Metal-binding</keyword>
<dbReference type="InterPro" id="IPR007081">
    <property type="entry name" value="RNA_pol_Rpb1_5"/>
</dbReference>
<dbReference type="GO" id="GO:0000428">
    <property type="term" value="C:DNA-directed RNA polymerase complex"/>
    <property type="evidence" value="ECO:0007669"/>
    <property type="project" value="UniProtKB-KW"/>
</dbReference>
<dbReference type="PANTHER" id="PTHR48446">
    <property type="entry name" value="DNA-DIRECTED RNA POLYMERASE SUBUNIT BETA' N-TERMINAL SECTION"/>
    <property type="match status" value="1"/>
</dbReference>
<dbReference type="AlphaFoldDB" id="A0A5D3DD96"/>
<evidence type="ECO:0000313" key="6">
    <source>
        <dbReference type="EMBL" id="TYK21239.1"/>
    </source>
</evidence>
<dbReference type="Proteomes" id="UP000321947">
    <property type="component" value="Unassembled WGS sequence"/>
</dbReference>
<evidence type="ECO:0000256" key="1">
    <source>
        <dbReference type="ARBA" id="ARBA00012418"/>
    </source>
</evidence>
<proteinExistence type="predicted"/>
<dbReference type="EC" id="2.7.7.6" evidence="1"/>
<accession>A0A5D3DD96</accession>
<keyword evidence="3" id="KW-0862">Zinc</keyword>
<dbReference type="GO" id="GO:0046872">
    <property type="term" value="F:metal ion binding"/>
    <property type="evidence" value="ECO:0007669"/>
    <property type="project" value="UniProtKB-KW"/>
</dbReference>
<dbReference type="EMBL" id="SSTD01005839">
    <property type="protein sequence ID" value="TYK21239.1"/>
    <property type="molecule type" value="Genomic_DNA"/>
</dbReference>
<keyword evidence="6" id="KW-0240">DNA-directed RNA polymerase</keyword>
<dbReference type="InterPro" id="IPR015700">
    <property type="entry name" value="RPC1"/>
</dbReference>
<dbReference type="PANTHER" id="PTHR48446:SF1">
    <property type="entry name" value="DNA-DIRECTED RNA POLYMERASE SUBUNIT BETA' N-TERMINAL SECTION"/>
    <property type="match status" value="1"/>
</dbReference>